<protein>
    <submittedName>
        <fullName evidence="2">Uncharacterized protein</fullName>
    </submittedName>
</protein>
<sequence>MNTEPSTVEHQRVVAEAAASYTPPEPQSYTLLMPHRESIATLRRKGASYRTIANILHTVQAKVSLDTLSRFYREVIEQRPARKSRRRSFIRNLSEQIEAAPPPPDRTGVRPSTPPAKKDLKASDTTMPARSKGPRIADPSSI</sequence>
<feature type="region of interest" description="Disordered" evidence="1">
    <location>
        <begin position="79"/>
        <end position="142"/>
    </location>
</feature>
<keyword evidence="3" id="KW-1185">Reference proteome</keyword>
<organism evidence="2 3">
    <name type="scientific">Phragmitibacter flavus</name>
    <dbReference type="NCBI Taxonomy" id="2576071"/>
    <lineage>
        <taxon>Bacteria</taxon>
        <taxon>Pseudomonadati</taxon>
        <taxon>Verrucomicrobiota</taxon>
        <taxon>Verrucomicrobiia</taxon>
        <taxon>Verrucomicrobiales</taxon>
        <taxon>Verrucomicrobiaceae</taxon>
        <taxon>Phragmitibacter</taxon>
    </lineage>
</organism>
<reference evidence="2 3" key="1">
    <citation type="submission" date="2019-05" db="EMBL/GenBank/DDBJ databases">
        <title>Verrucobacter flavum gen. nov., sp. nov. a new member of the family Verrucomicrobiaceae.</title>
        <authorList>
            <person name="Szuroczki S."/>
            <person name="Abbaszade G."/>
            <person name="Szabo A."/>
            <person name="Felfoldi T."/>
            <person name="Schumann P."/>
            <person name="Boka K."/>
            <person name="Keki Z."/>
            <person name="Toumi M."/>
            <person name="Toth E."/>
        </authorList>
    </citation>
    <scope>NUCLEOTIDE SEQUENCE [LARGE SCALE GENOMIC DNA]</scope>
    <source>
        <strain evidence="2 3">MG-N-17</strain>
    </source>
</reference>
<name>A0A5R8KGA7_9BACT</name>
<evidence type="ECO:0000313" key="3">
    <source>
        <dbReference type="Proteomes" id="UP000306196"/>
    </source>
</evidence>
<dbReference type="AlphaFoldDB" id="A0A5R8KGA7"/>
<evidence type="ECO:0000313" key="2">
    <source>
        <dbReference type="EMBL" id="TLD71347.1"/>
    </source>
</evidence>
<comment type="caution">
    <text evidence="2">The sequence shown here is derived from an EMBL/GenBank/DDBJ whole genome shotgun (WGS) entry which is preliminary data.</text>
</comment>
<dbReference type="EMBL" id="VAUV01000005">
    <property type="protein sequence ID" value="TLD71347.1"/>
    <property type="molecule type" value="Genomic_DNA"/>
</dbReference>
<proteinExistence type="predicted"/>
<gene>
    <name evidence="2" type="ORF">FEM03_07395</name>
</gene>
<dbReference type="RefSeq" id="WP_138085560.1">
    <property type="nucleotide sequence ID" value="NZ_VAUV01000005.1"/>
</dbReference>
<accession>A0A5R8KGA7</accession>
<dbReference type="Proteomes" id="UP000306196">
    <property type="component" value="Unassembled WGS sequence"/>
</dbReference>
<evidence type="ECO:0000256" key="1">
    <source>
        <dbReference type="SAM" id="MobiDB-lite"/>
    </source>
</evidence>